<feature type="chain" id="PRO_5032826296" evidence="2">
    <location>
        <begin position="24"/>
        <end position="228"/>
    </location>
</feature>
<evidence type="ECO:0000313" key="4">
    <source>
        <dbReference type="EMBL" id="NWK56342.1"/>
    </source>
</evidence>
<protein>
    <submittedName>
        <fullName evidence="4">DUF4349 domain-containing protein</fullName>
    </submittedName>
</protein>
<evidence type="ECO:0000313" key="5">
    <source>
        <dbReference type="Proteomes" id="UP000557872"/>
    </source>
</evidence>
<sequence length="228" mass="25046">MNSSFLLYLIPLTLGLCSCSSHLLPSDLAYASAREAGSSPSSKSNPSSRRVLLKSGSMSLEVEDVAAGTRQVTNLVKQGRGQVLTMDSDKNDRGATHLELTIPSDQLEKTMDQIGKLGKITSRRVHTRDVTDQWIDLQAKINNTRALRNRLRELLQASTSVEDTLKVERELARVQAELDTLEGTIKAITNHKAYSKLSVSITKKSIPGPVGFAVKGTWWGVKKLFVIQ</sequence>
<evidence type="ECO:0000256" key="1">
    <source>
        <dbReference type="SAM" id="Coils"/>
    </source>
</evidence>
<evidence type="ECO:0000259" key="3">
    <source>
        <dbReference type="Pfam" id="PF14257"/>
    </source>
</evidence>
<feature type="signal peptide" evidence="2">
    <location>
        <begin position="1"/>
        <end position="23"/>
    </location>
</feature>
<keyword evidence="5" id="KW-1185">Reference proteome</keyword>
<dbReference type="RefSeq" id="WP_178933125.1">
    <property type="nucleotide sequence ID" value="NZ_JACBAZ010000004.1"/>
</dbReference>
<keyword evidence="1" id="KW-0175">Coiled coil</keyword>
<feature type="domain" description="DUF4349" evidence="3">
    <location>
        <begin position="51"/>
        <end position="209"/>
    </location>
</feature>
<accession>A0A851GHI6</accession>
<dbReference type="Proteomes" id="UP000557872">
    <property type="component" value="Unassembled WGS sequence"/>
</dbReference>
<reference evidence="4 5" key="1">
    <citation type="submission" date="2020-07" db="EMBL/GenBank/DDBJ databases">
        <title>Roseicoccus Jingziensis gen. nov., sp. nov., isolated from coastal seawater.</title>
        <authorList>
            <person name="Feng X."/>
        </authorList>
    </citation>
    <scope>NUCLEOTIDE SEQUENCE [LARGE SCALE GENOMIC DNA]</scope>
    <source>
        <strain evidence="4 5">N1E253</strain>
    </source>
</reference>
<dbReference type="Pfam" id="PF14257">
    <property type="entry name" value="DUF4349"/>
    <property type="match status" value="1"/>
</dbReference>
<evidence type="ECO:0000256" key="2">
    <source>
        <dbReference type="SAM" id="SignalP"/>
    </source>
</evidence>
<comment type="caution">
    <text evidence="4">The sequence shown here is derived from an EMBL/GenBank/DDBJ whole genome shotgun (WGS) entry which is preliminary data.</text>
</comment>
<feature type="coiled-coil region" evidence="1">
    <location>
        <begin position="137"/>
        <end position="191"/>
    </location>
</feature>
<dbReference type="EMBL" id="JACBAZ010000004">
    <property type="protein sequence ID" value="NWK56342.1"/>
    <property type="molecule type" value="Genomic_DNA"/>
</dbReference>
<organism evidence="4 5">
    <name type="scientific">Oceaniferula marina</name>
    <dbReference type="NCBI Taxonomy" id="2748318"/>
    <lineage>
        <taxon>Bacteria</taxon>
        <taxon>Pseudomonadati</taxon>
        <taxon>Verrucomicrobiota</taxon>
        <taxon>Verrucomicrobiia</taxon>
        <taxon>Verrucomicrobiales</taxon>
        <taxon>Verrucomicrobiaceae</taxon>
        <taxon>Oceaniferula</taxon>
    </lineage>
</organism>
<proteinExistence type="predicted"/>
<dbReference type="AlphaFoldDB" id="A0A851GHI6"/>
<name>A0A851GHI6_9BACT</name>
<keyword evidence="2" id="KW-0732">Signal</keyword>
<dbReference type="InterPro" id="IPR025645">
    <property type="entry name" value="DUF4349"/>
</dbReference>
<gene>
    <name evidence="4" type="ORF">HW115_12025</name>
</gene>